<proteinExistence type="predicted"/>
<sequence>MERVEALEAENRALKKKNSELEDKQAKVVRLLTDD</sequence>
<accession>W9JXE0</accession>
<keyword evidence="1" id="KW-0175">Coiled coil</keyword>
<evidence type="ECO:0000313" key="2">
    <source>
        <dbReference type="EMBL" id="EWZ34310.1"/>
    </source>
</evidence>
<name>W9JXE0_FUSOX</name>
<reference evidence="2" key="1">
    <citation type="submission" date="2011-06" db="EMBL/GenBank/DDBJ databases">
        <title>The Genome Sequence of Fusarium oxysporum Fo47.</title>
        <authorList>
            <consortium name="The Broad Institute Genome Sequencing Platform"/>
            <person name="Ma L.-J."/>
            <person name="Gale L.R."/>
            <person name="Schwartz D.C."/>
            <person name="Zhou S."/>
            <person name="Corby-Kistler H."/>
            <person name="Young S.K."/>
            <person name="Zeng Q."/>
            <person name="Gargeya S."/>
            <person name="Fitzgerald M."/>
            <person name="Haas B."/>
            <person name="Abouelleil A."/>
            <person name="Alvarado L."/>
            <person name="Arachchi H.M."/>
            <person name="Berlin A."/>
            <person name="Brown A."/>
            <person name="Chapman S.B."/>
            <person name="Chen Z."/>
            <person name="Dunbar C."/>
            <person name="Freedman E."/>
            <person name="Gearin G."/>
            <person name="Gellesch M."/>
            <person name="Goldberg J."/>
            <person name="Griggs A."/>
            <person name="Gujja S."/>
            <person name="Heiman D."/>
            <person name="Howarth C."/>
            <person name="Larson L."/>
            <person name="Lui A."/>
            <person name="MacDonald P.J.P."/>
            <person name="Mehta T."/>
            <person name="Montmayeur A."/>
            <person name="Murphy C."/>
            <person name="Neiman D."/>
            <person name="Pearson M."/>
            <person name="Priest M."/>
            <person name="Roberts A."/>
            <person name="Saif S."/>
            <person name="Shea T."/>
            <person name="Shenoy N."/>
            <person name="Sisk P."/>
            <person name="Stolte C."/>
            <person name="Sykes S."/>
            <person name="Wortman J."/>
            <person name="Nusbaum C."/>
            <person name="Birren B."/>
        </authorList>
    </citation>
    <scope>NUCLEOTIDE SEQUENCE [LARGE SCALE GENOMIC DNA]</scope>
    <source>
        <strain evidence="2">Fo47</strain>
    </source>
</reference>
<reference evidence="2" key="2">
    <citation type="submission" date="2012-06" db="EMBL/GenBank/DDBJ databases">
        <title>Annotation of the Genome Sequence of Fusarium oxysporum Fo47.</title>
        <authorList>
            <consortium name="The Broad Institute Genomics Platform"/>
            <person name="Ma L.-J."/>
            <person name="Corby-Kistler H."/>
            <person name="Broz K."/>
            <person name="Gale L.R."/>
            <person name="Jonkers W."/>
            <person name="O'Donnell K."/>
            <person name="Ploetz R."/>
            <person name="Steinberg C."/>
            <person name="Schwartz D.C."/>
            <person name="VanEtten H."/>
            <person name="Zhou S."/>
            <person name="Young S.K."/>
            <person name="Zeng Q."/>
            <person name="Gargeya S."/>
            <person name="Fitzgerald M."/>
            <person name="Abouelleil A."/>
            <person name="Alvarado L."/>
            <person name="Chapman S.B."/>
            <person name="Gainer-Dewar J."/>
            <person name="Goldberg J."/>
            <person name="Griggs A."/>
            <person name="Gujja S."/>
            <person name="Hansen M."/>
            <person name="Howarth C."/>
            <person name="Imamovic A."/>
            <person name="Ireland A."/>
            <person name="Larimer J."/>
            <person name="McCowan C."/>
            <person name="Murphy C."/>
            <person name="Pearson M."/>
            <person name="Poon T.W."/>
            <person name="Priest M."/>
            <person name="Roberts A."/>
            <person name="Saif S."/>
            <person name="Shea T."/>
            <person name="Sykes S."/>
            <person name="Wortman J."/>
            <person name="Nusbaum C."/>
            <person name="Birren B."/>
        </authorList>
    </citation>
    <scope>NUCLEOTIDE SEQUENCE</scope>
    <source>
        <strain evidence="2">Fo47</strain>
    </source>
</reference>
<feature type="coiled-coil region" evidence="1">
    <location>
        <begin position="4"/>
        <end position="34"/>
    </location>
</feature>
<dbReference type="Proteomes" id="UP000030766">
    <property type="component" value="Unassembled WGS sequence"/>
</dbReference>
<dbReference type="HOGENOM" id="CLU_3368577_0_0_1"/>
<evidence type="ECO:0000256" key="1">
    <source>
        <dbReference type="SAM" id="Coils"/>
    </source>
</evidence>
<dbReference type="VEuPathDB" id="FungiDB:FOZG_12296"/>
<dbReference type="AlphaFoldDB" id="W9JXE0"/>
<gene>
    <name evidence="2" type="ORF">FOZG_12296</name>
</gene>
<organism evidence="2">
    <name type="scientific">Fusarium oxysporum Fo47</name>
    <dbReference type="NCBI Taxonomy" id="660027"/>
    <lineage>
        <taxon>Eukaryota</taxon>
        <taxon>Fungi</taxon>
        <taxon>Dikarya</taxon>
        <taxon>Ascomycota</taxon>
        <taxon>Pezizomycotina</taxon>
        <taxon>Sordariomycetes</taxon>
        <taxon>Hypocreomycetidae</taxon>
        <taxon>Hypocreales</taxon>
        <taxon>Nectriaceae</taxon>
        <taxon>Fusarium</taxon>
        <taxon>Fusarium oxysporum species complex</taxon>
    </lineage>
</organism>
<protein>
    <submittedName>
        <fullName evidence="2">Uncharacterized protein</fullName>
    </submittedName>
</protein>
<dbReference type="EMBL" id="JH717904">
    <property type="protein sequence ID" value="EWZ34310.1"/>
    <property type="molecule type" value="Genomic_DNA"/>
</dbReference>